<proteinExistence type="predicted"/>
<gene>
    <name evidence="1" type="ORF">RFI_03098</name>
</gene>
<name>X6P652_RETFI</name>
<evidence type="ECO:0000313" key="2">
    <source>
        <dbReference type="Proteomes" id="UP000023152"/>
    </source>
</evidence>
<dbReference type="AlphaFoldDB" id="X6P652"/>
<reference evidence="1 2" key="1">
    <citation type="journal article" date="2013" name="Curr. Biol.">
        <title>The Genome of the Foraminiferan Reticulomyxa filosa.</title>
        <authorList>
            <person name="Glockner G."/>
            <person name="Hulsmann N."/>
            <person name="Schleicher M."/>
            <person name="Noegel A.A."/>
            <person name="Eichinger L."/>
            <person name="Gallinger C."/>
            <person name="Pawlowski J."/>
            <person name="Sierra R."/>
            <person name="Euteneuer U."/>
            <person name="Pillet L."/>
            <person name="Moustafa A."/>
            <person name="Platzer M."/>
            <person name="Groth M."/>
            <person name="Szafranski K."/>
            <person name="Schliwa M."/>
        </authorList>
    </citation>
    <scope>NUCLEOTIDE SEQUENCE [LARGE SCALE GENOMIC DNA]</scope>
</reference>
<dbReference type="EMBL" id="ASPP01002959">
    <property type="protein sequence ID" value="ETO33995.1"/>
    <property type="molecule type" value="Genomic_DNA"/>
</dbReference>
<sequence length="180" mass="20991">MVIVEKESFVVCCENGGLPSHNTLSSLQFFKITHQIVPIWFPPQVFLKVQKQKKSNATILEGKNVVTADERENRYLEKFWDGLVFFPKKKGNIVLERSGHIINFFFLKKKGKNNEHYCCVIMIRQDKHNSVIHHDVYGAEQQPFVLDKSDSIVCQVYYNKDKSVVNLFNCFLKHFCFVSN</sequence>
<accession>X6P652</accession>
<evidence type="ECO:0000313" key="1">
    <source>
        <dbReference type="EMBL" id="ETO33995.1"/>
    </source>
</evidence>
<organism evidence="1 2">
    <name type="scientific">Reticulomyxa filosa</name>
    <dbReference type="NCBI Taxonomy" id="46433"/>
    <lineage>
        <taxon>Eukaryota</taxon>
        <taxon>Sar</taxon>
        <taxon>Rhizaria</taxon>
        <taxon>Retaria</taxon>
        <taxon>Foraminifera</taxon>
        <taxon>Monothalamids</taxon>
        <taxon>Reticulomyxidae</taxon>
        <taxon>Reticulomyxa</taxon>
    </lineage>
</organism>
<protein>
    <submittedName>
        <fullName evidence="1">Uncharacterized protein</fullName>
    </submittedName>
</protein>
<keyword evidence="2" id="KW-1185">Reference proteome</keyword>
<dbReference type="Proteomes" id="UP000023152">
    <property type="component" value="Unassembled WGS sequence"/>
</dbReference>
<comment type="caution">
    <text evidence="1">The sequence shown here is derived from an EMBL/GenBank/DDBJ whole genome shotgun (WGS) entry which is preliminary data.</text>
</comment>